<reference evidence="6 7" key="1">
    <citation type="submission" date="2024-02" db="EMBL/GenBank/DDBJ databases">
        <title>The Genome Sequence of Enterococcus sp. DIV0159.</title>
        <authorList>
            <person name="Earl A."/>
            <person name="Manson A."/>
            <person name="Gilmore M."/>
            <person name="Sanders J."/>
            <person name="Shea T."/>
            <person name="Howe W."/>
            <person name="Livny J."/>
            <person name="Cuomo C."/>
            <person name="Neafsey D."/>
            <person name="Birren B."/>
        </authorList>
    </citation>
    <scope>NUCLEOTIDE SEQUENCE [LARGE SCALE GENOMIC DNA]</scope>
    <source>
        <strain evidence="6 7">665A</strain>
    </source>
</reference>
<dbReference type="CDD" id="cd07505">
    <property type="entry name" value="HAD_BPGM-like"/>
    <property type="match status" value="1"/>
</dbReference>
<dbReference type="Proteomes" id="UP000664357">
    <property type="component" value="Unassembled WGS sequence"/>
</dbReference>
<sequence>MNGVIFDFNGTLFRDSAYHETAWHTFIAQETDRVVAKEEFEHHVHGVNNHEALEYIFKKKLGKETADELAERKEKIYREMVLALDSGNQLVAGAEKYLDFLKERNIPITIATASMKNNVDFYFDFFRLDRWFDYDKVIYNDGNIPSKPAPDFYLKAAEEIQCPPAEVIVFEDSVSGIRSAFNAKAGAIWGVSTEGNNQMLLQSGVLAGVIDDYHDSRIYEQF</sequence>
<dbReference type="PRINTS" id="PR00413">
    <property type="entry name" value="HADHALOGNASE"/>
</dbReference>
<dbReference type="InterPro" id="IPR036412">
    <property type="entry name" value="HAD-like_sf"/>
</dbReference>
<dbReference type="PANTHER" id="PTHR46193">
    <property type="entry name" value="6-PHOSPHOGLUCONATE PHOSPHATASE"/>
    <property type="match status" value="1"/>
</dbReference>
<protein>
    <recommendedName>
        <fullName evidence="8">HAD family phosphatase</fullName>
    </recommendedName>
</protein>
<dbReference type="InterPro" id="IPR051600">
    <property type="entry name" value="Beta-PGM-like"/>
</dbReference>
<evidence type="ECO:0000313" key="6">
    <source>
        <dbReference type="EMBL" id="MEO1770987.1"/>
    </source>
</evidence>
<dbReference type="InterPro" id="IPR023214">
    <property type="entry name" value="HAD_sf"/>
</dbReference>
<dbReference type="SUPFAM" id="SSF56784">
    <property type="entry name" value="HAD-like"/>
    <property type="match status" value="1"/>
</dbReference>
<accession>A0ABV0EQS2</accession>
<dbReference type="Pfam" id="PF00702">
    <property type="entry name" value="Hydrolase"/>
    <property type="match status" value="1"/>
</dbReference>
<comment type="similarity">
    <text evidence="2">Belongs to the HAD-like hydrolase superfamily. CbbY/CbbZ/Gph/YieH family.</text>
</comment>
<evidence type="ECO:0000256" key="5">
    <source>
        <dbReference type="ARBA" id="ARBA00023277"/>
    </source>
</evidence>
<keyword evidence="4" id="KW-0460">Magnesium</keyword>
<organism evidence="6 7">
    <name type="scientific">Candidatus Enterococcus ferrettii</name>
    <dbReference type="NCBI Taxonomy" id="2815324"/>
    <lineage>
        <taxon>Bacteria</taxon>
        <taxon>Bacillati</taxon>
        <taxon>Bacillota</taxon>
        <taxon>Bacilli</taxon>
        <taxon>Lactobacillales</taxon>
        <taxon>Enterococcaceae</taxon>
        <taxon>Enterococcus</taxon>
    </lineage>
</organism>
<evidence type="ECO:0000256" key="2">
    <source>
        <dbReference type="ARBA" id="ARBA00006171"/>
    </source>
</evidence>
<keyword evidence="3" id="KW-0479">Metal-binding</keyword>
<dbReference type="RefSeq" id="WP_207703480.1">
    <property type="nucleotide sequence ID" value="NZ_JAFREL020000002.1"/>
</dbReference>
<evidence type="ECO:0000256" key="4">
    <source>
        <dbReference type="ARBA" id="ARBA00022842"/>
    </source>
</evidence>
<keyword evidence="7" id="KW-1185">Reference proteome</keyword>
<dbReference type="Gene3D" id="3.40.50.1000">
    <property type="entry name" value="HAD superfamily/HAD-like"/>
    <property type="match status" value="1"/>
</dbReference>
<comment type="caution">
    <text evidence="6">The sequence shown here is derived from an EMBL/GenBank/DDBJ whole genome shotgun (WGS) entry which is preliminary data.</text>
</comment>
<proteinExistence type="inferred from homology"/>
<comment type="cofactor">
    <cofactor evidence="1">
        <name>Mg(2+)</name>
        <dbReference type="ChEBI" id="CHEBI:18420"/>
    </cofactor>
</comment>
<evidence type="ECO:0000313" key="7">
    <source>
        <dbReference type="Proteomes" id="UP000664357"/>
    </source>
</evidence>
<dbReference type="SFLD" id="SFLDS00003">
    <property type="entry name" value="Haloacid_Dehalogenase"/>
    <property type="match status" value="1"/>
</dbReference>
<dbReference type="NCBIfam" id="TIGR01509">
    <property type="entry name" value="HAD-SF-IA-v3"/>
    <property type="match status" value="1"/>
</dbReference>
<dbReference type="Gene3D" id="1.10.150.240">
    <property type="entry name" value="Putative phosphatase, domain 2"/>
    <property type="match status" value="1"/>
</dbReference>
<name>A0ABV0EQS2_9ENTE</name>
<evidence type="ECO:0000256" key="3">
    <source>
        <dbReference type="ARBA" id="ARBA00022723"/>
    </source>
</evidence>
<dbReference type="EMBL" id="JAFREL020000002">
    <property type="protein sequence ID" value="MEO1770987.1"/>
    <property type="molecule type" value="Genomic_DNA"/>
</dbReference>
<dbReference type="SFLD" id="SFLDG01129">
    <property type="entry name" value="C1.5:_HAD__Beta-PGM__Phosphata"/>
    <property type="match status" value="1"/>
</dbReference>
<evidence type="ECO:0000256" key="1">
    <source>
        <dbReference type="ARBA" id="ARBA00001946"/>
    </source>
</evidence>
<evidence type="ECO:0008006" key="8">
    <source>
        <dbReference type="Google" id="ProtNLM"/>
    </source>
</evidence>
<dbReference type="InterPro" id="IPR006439">
    <property type="entry name" value="HAD-SF_hydro_IA"/>
</dbReference>
<keyword evidence="5" id="KW-0119">Carbohydrate metabolism</keyword>
<dbReference type="InterPro" id="IPR023198">
    <property type="entry name" value="PGP-like_dom2"/>
</dbReference>
<gene>
    <name evidence="6" type="ORF">JZO67_002960</name>
</gene>
<dbReference type="PANTHER" id="PTHR46193:SF18">
    <property type="entry name" value="HEXITOL PHOSPHATASE B"/>
    <property type="match status" value="1"/>
</dbReference>